<evidence type="ECO:0000313" key="3">
    <source>
        <dbReference type="Proteomes" id="UP000215509"/>
    </source>
</evidence>
<protein>
    <submittedName>
        <fullName evidence="2">Uncharacterized protein</fullName>
    </submittedName>
</protein>
<name>A0A229ULT4_9BACL</name>
<sequence>MKEMKPIIYMGLTLGMLFYAVPRLDIQGDSKLATFFGIIWIAFALVIVAAHLHELLGVEEETKRQVAKVKRMKRWQLEKAIQGKGKMLQFKK</sequence>
<gene>
    <name evidence="2" type="ORF">CF651_20990</name>
</gene>
<accession>A0A229ULT4</accession>
<dbReference type="RefSeq" id="WP_094016836.1">
    <property type="nucleotide sequence ID" value="NZ_NMQW01000033.1"/>
</dbReference>
<evidence type="ECO:0000256" key="1">
    <source>
        <dbReference type="SAM" id="Phobius"/>
    </source>
</evidence>
<organism evidence="2 3">
    <name type="scientific">Paenibacillus rigui</name>
    <dbReference type="NCBI Taxonomy" id="554312"/>
    <lineage>
        <taxon>Bacteria</taxon>
        <taxon>Bacillati</taxon>
        <taxon>Bacillota</taxon>
        <taxon>Bacilli</taxon>
        <taxon>Bacillales</taxon>
        <taxon>Paenibacillaceae</taxon>
        <taxon>Paenibacillus</taxon>
    </lineage>
</organism>
<dbReference type="OrthoDB" id="2619264at2"/>
<feature type="transmembrane region" description="Helical" evidence="1">
    <location>
        <begin position="7"/>
        <end position="26"/>
    </location>
</feature>
<dbReference type="AlphaFoldDB" id="A0A229ULT4"/>
<comment type="caution">
    <text evidence="2">The sequence shown here is derived from an EMBL/GenBank/DDBJ whole genome shotgun (WGS) entry which is preliminary data.</text>
</comment>
<reference evidence="2 3" key="1">
    <citation type="submission" date="2017-07" db="EMBL/GenBank/DDBJ databases">
        <title>Genome sequencing and assembly of Paenibacillus rigui.</title>
        <authorList>
            <person name="Mayilraj S."/>
        </authorList>
    </citation>
    <scope>NUCLEOTIDE SEQUENCE [LARGE SCALE GENOMIC DNA]</scope>
    <source>
        <strain evidence="2 3">JCM 16352</strain>
    </source>
</reference>
<dbReference type="EMBL" id="NMQW01000033">
    <property type="protein sequence ID" value="OXM84264.1"/>
    <property type="molecule type" value="Genomic_DNA"/>
</dbReference>
<keyword evidence="3" id="KW-1185">Reference proteome</keyword>
<dbReference type="Proteomes" id="UP000215509">
    <property type="component" value="Unassembled WGS sequence"/>
</dbReference>
<keyword evidence="1" id="KW-0472">Membrane</keyword>
<feature type="transmembrane region" description="Helical" evidence="1">
    <location>
        <begin position="32"/>
        <end position="52"/>
    </location>
</feature>
<keyword evidence="1" id="KW-1133">Transmembrane helix</keyword>
<evidence type="ECO:0000313" key="2">
    <source>
        <dbReference type="EMBL" id="OXM84264.1"/>
    </source>
</evidence>
<proteinExistence type="predicted"/>
<keyword evidence="1" id="KW-0812">Transmembrane</keyword>